<organism evidence="2 3">
    <name type="scientific">Filimonas effusa</name>
    <dbReference type="NCBI Taxonomy" id="2508721"/>
    <lineage>
        <taxon>Bacteria</taxon>
        <taxon>Pseudomonadati</taxon>
        <taxon>Bacteroidota</taxon>
        <taxon>Chitinophagia</taxon>
        <taxon>Chitinophagales</taxon>
        <taxon>Chitinophagaceae</taxon>
        <taxon>Filimonas</taxon>
    </lineage>
</organism>
<gene>
    <name evidence="2" type="ORF">ESB13_03345</name>
</gene>
<dbReference type="Proteomes" id="UP000290545">
    <property type="component" value="Unassembled WGS sequence"/>
</dbReference>
<evidence type="ECO:0000256" key="1">
    <source>
        <dbReference type="ARBA" id="ARBA00006479"/>
    </source>
</evidence>
<protein>
    <submittedName>
        <fullName evidence="2">ROK family protein</fullName>
    </submittedName>
</protein>
<dbReference type="InterPro" id="IPR000600">
    <property type="entry name" value="ROK"/>
</dbReference>
<dbReference type="Pfam" id="PF00480">
    <property type="entry name" value="ROK"/>
    <property type="match status" value="2"/>
</dbReference>
<proteinExistence type="inferred from homology"/>
<comment type="similarity">
    <text evidence="1">Belongs to the ROK (NagC/XylR) family.</text>
</comment>
<dbReference type="PANTHER" id="PTHR18964:SF149">
    <property type="entry name" value="BIFUNCTIONAL UDP-N-ACETYLGLUCOSAMINE 2-EPIMERASE_N-ACETYLMANNOSAMINE KINASE"/>
    <property type="match status" value="1"/>
</dbReference>
<comment type="caution">
    <text evidence="2">The sequence shown here is derived from an EMBL/GenBank/DDBJ whole genome shotgun (WGS) entry which is preliminary data.</text>
</comment>
<dbReference type="AlphaFoldDB" id="A0A4Q1DAD4"/>
<sequence>MNKMMSDQQILGIDIGGSHITAGFIDLSSGEIIDNKVIRKHVDCHAPANEILNGWCSAIKELWNQAGVQRARLGFAMPGPFDYENGISLIIGVAKYEALYKMNIREELANRLHIPASDIRFRNDAEAFLEGELLFGAAKGFNHAIGITLGTGLGTAVSHNGVTVHPALGMHPYKGEYIEDYVSTRGLIRAYREVSGQDAPNAKFIADRYDTDELARKAFDSFSNHLIWFLDFFIRREQPEVLIVGGNIANSWHLYSDKLEKALASTVKKVPVIKMAALGEPAALIGGAACFAVNH</sequence>
<keyword evidence="3" id="KW-1185">Reference proteome</keyword>
<dbReference type="PANTHER" id="PTHR18964">
    <property type="entry name" value="ROK (REPRESSOR, ORF, KINASE) FAMILY"/>
    <property type="match status" value="1"/>
</dbReference>
<dbReference type="SUPFAM" id="SSF53067">
    <property type="entry name" value="Actin-like ATPase domain"/>
    <property type="match status" value="1"/>
</dbReference>
<evidence type="ECO:0000313" key="2">
    <source>
        <dbReference type="EMBL" id="RXK85858.1"/>
    </source>
</evidence>
<reference evidence="2 3" key="1">
    <citation type="submission" date="2019-01" db="EMBL/GenBank/DDBJ databases">
        <title>Filimonas sp. strain TTM-71.</title>
        <authorList>
            <person name="Chen W.-M."/>
        </authorList>
    </citation>
    <scope>NUCLEOTIDE SEQUENCE [LARGE SCALE GENOMIC DNA]</scope>
    <source>
        <strain evidence="2 3">TTM-71</strain>
    </source>
</reference>
<name>A0A4Q1DAD4_9BACT</name>
<dbReference type="RefSeq" id="WP_129001609.1">
    <property type="nucleotide sequence ID" value="NZ_SDHZ01000001.1"/>
</dbReference>
<accession>A0A4Q1DAD4</accession>
<dbReference type="EMBL" id="SDHZ01000001">
    <property type="protein sequence ID" value="RXK85858.1"/>
    <property type="molecule type" value="Genomic_DNA"/>
</dbReference>
<dbReference type="OrthoDB" id="9810372at2"/>
<evidence type="ECO:0000313" key="3">
    <source>
        <dbReference type="Proteomes" id="UP000290545"/>
    </source>
</evidence>
<dbReference type="Gene3D" id="3.30.420.40">
    <property type="match status" value="2"/>
</dbReference>
<dbReference type="InterPro" id="IPR043129">
    <property type="entry name" value="ATPase_NBD"/>
</dbReference>